<sequence>MSANVTNALDALKSISSLSPFPYPQAIASIALLVYETYQSYTGRTEELQHLVAMVVETGWMVSNTCQDAGDMMTEEMKQAVDQLHRTLEGIASHIEKRKRRPRLIAMVNSKNDRIFIKDVEEDLERCVEVFKLHTRLMNLRLATQITAVSADQHDEVSKEMERVRREQLDFIESKGKKRGKEEQGESVNQESVEKLVQSPPS</sequence>
<dbReference type="EMBL" id="KV419405">
    <property type="protein sequence ID" value="KZS94009.1"/>
    <property type="molecule type" value="Genomic_DNA"/>
</dbReference>
<dbReference type="AlphaFoldDB" id="A0A164VBV4"/>
<name>A0A164VBV4_9AGAM</name>
<keyword evidence="3" id="KW-1185">Reference proteome</keyword>
<evidence type="ECO:0000256" key="1">
    <source>
        <dbReference type="SAM" id="MobiDB-lite"/>
    </source>
</evidence>
<evidence type="ECO:0008006" key="4">
    <source>
        <dbReference type="Google" id="ProtNLM"/>
    </source>
</evidence>
<protein>
    <recommendedName>
        <fullName evidence="4">Fungal N-terminal domain-containing protein</fullName>
    </recommendedName>
</protein>
<dbReference type="InterPro" id="IPR036537">
    <property type="entry name" value="Adaptor_Cbl_N_dom_sf"/>
</dbReference>
<gene>
    <name evidence="2" type="ORF">SISNIDRAFT_549266</name>
</gene>
<feature type="compositionally biased region" description="Basic and acidic residues" evidence="1">
    <location>
        <begin position="152"/>
        <end position="184"/>
    </location>
</feature>
<feature type="region of interest" description="Disordered" evidence="1">
    <location>
        <begin position="151"/>
        <end position="202"/>
    </location>
</feature>
<reference evidence="2 3" key="1">
    <citation type="journal article" date="2016" name="Mol. Biol. Evol.">
        <title>Comparative Genomics of Early-Diverging Mushroom-Forming Fungi Provides Insights into the Origins of Lignocellulose Decay Capabilities.</title>
        <authorList>
            <person name="Nagy L.G."/>
            <person name="Riley R."/>
            <person name="Tritt A."/>
            <person name="Adam C."/>
            <person name="Daum C."/>
            <person name="Floudas D."/>
            <person name="Sun H."/>
            <person name="Yadav J.S."/>
            <person name="Pangilinan J."/>
            <person name="Larsson K.H."/>
            <person name="Matsuura K."/>
            <person name="Barry K."/>
            <person name="Labutti K."/>
            <person name="Kuo R."/>
            <person name="Ohm R.A."/>
            <person name="Bhattacharya S.S."/>
            <person name="Shirouzu T."/>
            <person name="Yoshinaga Y."/>
            <person name="Martin F.M."/>
            <person name="Grigoriev I.V."/>
            <person name="Hibbett D.S."/>
        </authorList>
    </citation>
    <scope>NUCLEOTIDE SEQUENCE [LARGE SCALE GENOMIC DNA]</scope>
    <source>
        <strain evidence="2 3">HHB9708</strain>
    </source>
</reference>
<dbReference type="InterPro" id="IPR059179">
    <property type="entry name" value="MLKL-like_MCAfunc"/>
</dbReference>
<organism evidence="2 3">
    <name type="scientific">Sistotremastrum niveocremeum HHB9708</name>
    <dbReference type="NCBI Taxonomy" id="1314777"/>
    <lineage>
        <taxon>Eukaryota</taxon>
        <taxon>Fungi</taxon>
        <taxon>Dikarya</taxon>
        <taxon>Basidiomycota</taxon>
        <taxon>Agaricomycotina</taxon>
        <taxon>Agaricomycetes</taxon>
        <taxon>Sistotremastrales</taxon>
        <taxon>Sistotremastraceae</taxon>
        <taxon>Sertulicium</taxon>
        <taxon>Sertulicium niveocremeum</taxon>
    </lineage>
</organism>
<accession>A0A164VBV4</accession>
<dbReference type="Gene3D" id="1.20.930.20">
    <property type="entry name" value="Adaptor protein Cbl, N-terminal domain"/>
    <property type="match status" value="1"/>
</dbReference>
<dbReference type="GO" id="GO:0007166">
    <property type="term" value="P:cell surface receptor signaling pathway"/>
    <property type="evidence" value="ECO:0007669"/>
    <property type="project" value="InterPro"/>
</dbReference>
<dbReference type="CDD" id="cd21037">
    <property type="entry name" value="MLKL_NTD"/>
    <property type="match status" value="1"/>
</dbReference>
<evidence type="ECO:0000313" key="3">
    <source>
        <dbReference type="Proteomes" id="UP000076722"/>
    </source>
</evidence>
<evidence type="ECO:0000313" key="2">
    <source>
        <dbReference type="EMBL" id="KZS94009.1"/>
    </source>
</evidence>
<proteinExistence type="predicted"/>
<dbReference type="Proteomes" id="UP000076722">
    <property type="component" value="Unassembled WGS sequence"/>
</dbReference>